<dbReference type="EMBL" id="CAEZSL010000005">
    <property type="protein sequence ID" value="CAB4532587.1"/>
    <property type="molecule type" value="Genomic_DNA"/>
</dbReference>
<dbReference type="SUPFAM" id="SSF158997">
    <property type="entry name" value="Trm112p-like"/>
    <property type="match status" value="1"/>
</dbReference>
<dbReference type="EMBL" id="CAEZZV010000007">
    <property type="protein sequence ID" value="CAB4768073.1"/>
    <property type="molecule type" value="Genomic_DNA"/>
</dbReference>
<gene>
    <name evidence="1" type="ORF">UFOPK1421_00079</name>
    <name evidence="2" type="ORF">UFOPK1820_01244</name>
    <name evidence="3" type="ORF">UFOPK1960_00002</name>
    <name evidence="4" type="ORF">UFOPK2921_00103</name>
    <name evidence="5" type="ORF">UFOPK3889_00038</name>
    <name evidence="6" type="ORF">UFOPK4422_00019</name>
</gene>
<evidence type="ECO:0000313" key="1">
    <source>
        <dbReference type="EMBL" id="CAB4532587.1"/>
    </source>
</evidence>
<proteinExistence type="predicted"/>
<dbReference type="Pfam" id="PF03966">
    <property type="entry name" value="Trm112p"/>
    <property type="match status" value="1"/>
</dbReference>
<evidence type="ECO:0000313" key="4">
    <source>
        <dbReference type="EMBL" id="CAB4768073.1"/>
    </source>
</evidence>
<sequence>MPIDPELASVLACPVDKGVLHILEDENSLYNTRLQRRYTVRDSIAVMLVDESEVVSAQEHERIMAKIAAGGIKTTGRSK</sequence>
<dbReference type="EMBL" id="CAEZUK010000240">
    <property type="protein sequence ID" value="CAB4609269.1"/>
    <property type="molecule type" value="Genomic_DNA"/>
</dbReference>
<dbReference type="EMBL" id="CAFBRX010000001">
    <property type="protein sequence ID" value="CAB5108224.1"/>
    <property type="molecule type" value="Genomic_DNA"/>
</dbReference>
<protein>
    <submittedName>
        <fullName evidence="1">Unannotated protein</fullName>
    </submittedName>
</protein>
<evidence type="ECO:0000313" key="5">
    <source>
        <dbReference type="EMBL" id="CAB4966241.1"/>
    </source>
</evidence>
<dbReference type="InterPro" id="IPR005651">
    <property type="entry name" value="Trm112-like"/>
</dbReference>
<dbReference type="Gene3D" id="2.20.25.10">
    <property type="match status" value="1"/>
</dbReference>
<accession>A0A6J6B1S6</accession>
<evidence type="ECO:0000313" key="2">
    <source>
        <dbReference type="EMBL" id="CAB4609269.1"/>
    </source>
</evidence>
<dbReference type="EMBL" id="CAFBNZ010000003">
    <property type="protein sequence ID" value="CAB4966241.1"/>
    <property type="molecule type" value="Genomic_DNA"/>
</dbReference>
<dbReference type="AlphaFoldDB" id="A0A6J6B1S6"/>
<dbReference type="EMBL" id="CAEZVL010000001">
    <property type="protein sequence ID" value="CAB4620842.1"/>
    <property type="molecule type" value="Genomic_DNA"/>
</dbReference>
<evidence type="ECO:0000313" key="3">
    <source>
        <dbReference type="EMBL" id="CAB4620842.1"/>
    </source>
</evidence>
<organism evidence="1">
    <name type="scientific">freshwater metagenome</name>
    <dbReference type="NCBI Taxonomy" id="449393"/>
    <lineage>
        <taxon>unclassified sequences</taxon>
        <taxon>metagenomes</taxon>
        <taxon>ecological metagenomes</taxon>
    </lineage>
</organism>
<name>A0A6J6B1S6_9ZZZZ</name>
<evidence type="ECO:0000313" key="6">
    <source>
        <dbReference type="EMBL" id="CAB5108224.1"/>
    </source>
</evidence>
<reference evidence="1" key="1">
    <citation type="submission" date="2020-05" db="EMBL/GenBank/DDBJ databases">
        <authorList>
            <person name="Chiriac C."/>
            <person name="Salcher M."/>
            <person name="Ghai R."/>
            <person name="Kavagutti S V."/>
        </authorList>
    </citation>
    <scope>NUCLEOTIDE SEQUENCE</scope>
</reference>